<evidence type="ECO:0000313" key="1">
    <source>
        <dbReference type="EMBL" id="PUV26432.1"/>
    </source>
</evidence>
<dbReference type="Proteomes" id="UP000250831">
    <property type="component" value="Unassembled WGS sequence"/>
</dbReference>
<proteinExistence type="predicted"/>
<evidence type="ECO:0008006" key="3">
    <source>
        <dbReference type="Google" id="ProtNLM"/>
    </source>
</evidence>
<accession>A0A363P034</accession>
<dbReference type="RefSeq" id="WP_108632724.1">
    <property type="nucleotide sequence ID" value="NZ_QCXX01000001.1"/>
</dbReference>
<gene>
    <name evidence="1" type="ORF">DCO56_05680</name>
</gene>
<name>A0A363P034_9SPHI</name>
<comment type="caution">
    <text evidence="1">The sequence shown here is derived from an EMBL/GenBank/DDBJ whole genome shotgun (WGS) entry which is preliminary data.</text>
</comment>
<reference evidence="1 2" key="1">
    <citation type="submission" date="2018-04" db="EMBL/GenBank/DDBJ databases">
        <title>Sphingobacterium sp. M46 Genome.</title>
        <authorList>
            <person name="Cheng J."/>
            <person name="Li Y."/>
        </authorList>
    </citation>
    <scope>NUCLEOTIDE SEQUENCE [LARGE SCALE GENOMIC DNA]</scope>
    <source>
        <strain evidence="1 2">M46</strain>
    </source>
</reference>
<evidence type="ECO:0000313" key="2">
    <source>
        <dbReference type="Proteomes" id="UP000250831"/>
    </source>
</evidence>
<organism evidence="1 2">
    <name type="scientific">Sphingobacterium athyrii</name>
    <dbReference type="NCBI Taxonomy" id="2152717"/>
    <lineage>
        <taxon>Bacteria</taxon>
        <taxon>Pseudomonadati</taxon>
        <taxon>Bacteroidota</taxon>
        <taxon>Sphingobacteriia</taxon>
        <taxon>Sphingobacteriales</taxon>
        <taxon>Sphingobacteriaceae</taxon>
        <taxon>Sphingobacterium</taxon>
    </lineage>
</organism>
<dbReference type="EMBL" id="QCXX01000001">
    <property type="protein sequence ID" value="PUV26432.1"/>
    <property type="molecule type" value="Genomic_DNA"/>
</dbReference>
<dbReference type="AlphaFoldDB" id="A0A363P034"/>
<sequence length="218" mass="22910">MYGPKTDAGWGAATSFRGAAGTNGTNGTNGAAGTKILSGTAIPAVSLGAVGDFYFKTDTYQLFGPKTASGWGAGINLKGATGAANVIYSGWQYAKDVNKDSVIDATSCRLGHLPANGLTKIYLKSSAILVYMDYGGGVFALPYTSTVGGRPNTISFVSKINQIIIYRFTHDGTNLSTLNPFLNYRYVLIPGGVMASLKRKGVDLNNNQAIESALKEEQ</sequence>
<keyword evidence="2" id="KW-1185">Reference proteome</keyword>
<dbReference type="OrthoDB" id="8457242at2"/>
<protein>
    <recommendedName>
        <fullName evidence="3">Collagen-like protein</fullName>
    </recommendedName>
</protein>